<dbReference type="PROSITE" id="PS51829">
    <property type="entry name" value="P_HOMO_B"/>
    <property type="match status" value="1"/>
</dbReference>
<feature type="compositionally biased region" description="Low complexity" evidence="7">
    <location>
        <begin position="25"/>
        <end position="58"/>
    </location>
</feature>
<keyword evidence="8" id="KW-0732">Signal</keyword>
<dbReference type="OrthoDB" id="9813435at2"/>
<dbReference type="Gene3D" id="3.40.50.200">
    <property type="entry name" value="Peptidase S8/S53 domain"/>
    <property type="match status" value="1"/>
</dbReference>
<evidence type="ECO:0000256" key="1">
    <source>
        <dbReference type="ARBA" id="ARBA00011073"/>
    </source>
</evidence>
<dbReference type="InterPro" id="IPR002884">
    <property type="entry name" value="P_dom"/>
</dbReference>
<dbReference type="InterPro" id="IPR010259">
    <property type="entry name" value="S8pro/Inhibitor_I9"/>
</dbReference>
<keyword evidence="11" id="KW-1185">Reference proteome</keyword>
<dbReference type="InterPro" id="IPR050131">
    <property type="entry name" value="Peptidase_S8_subtilisin-like"/>
</dbReference>
<dbReference type="EMBL" id="RBXO01000001">
    <property type="protein sequence ID" value="RKT56729.1"/>
    <property type="molecule type" value="Genomic_DNA"/>
</dbReference>
<dbReference type="RefSeq" id="WP_121008244.1">
    <property type="nucleotide sequence ID" value="NZ_RBXO01000001.1"/>
</dbReference>
<dbReference type="Pfam" id="PF05922">
    <property type="entry name" value="Inhibitor_I9"/>
    <property type="match status" value="1"/>
</dbReference>
<dbReference type="PROSITE" id="PS51892">
    <property type="entry name" value="SUBTILASE"/>
    <property type="match status" value="1"/>
</dbReference>
<dbReference type="PROSITE" id="PS00136">
    <property type="entry name" value="SUBTILASE_ASP"/>
    <property type="match status" value="1"/>
</dbReference>
<dbReference type="SUPFAM" id="SSF52743">
    <property type="entry name" value="Subtilisin-like"/>
    <property type="match status" value="1"/>
</dbReference>
<dbReference type="InterPro" id="IPR034193">
    <property type="entry name" value="PCSK9_ProteinaseK-like"/>
</dbReference>
<evidence type="ECO:0000256" key="2">
    <source>
        <dbReference type="ARBA" id="ARBA00022670"/>
    </source>
</evidence>
<feature type="active site" description="Charge relay system" evidence="5">
    <location>
        <position position="379"/>
    </location>
</feature>
<comment type="similarity">
    <text evidence="1 5 6">Belongs to the peptidase S8 family.</text>
</comment>
<dbReference type="Pfam" id="PF00082">
    <property type="entry name" value="Peptidase_S8"/>
    <property type="match status" value="1"/>
</dbReference>
<dbReference type="PROSITE" id="PS00137">
    <property type="entry name" value="SUBTILASE_HIS"/>
    <property type="match status" value="1"/>
</dbReference>
<feature type="domain" description="P/Homo B" evidence="9">
    <location>
        <begin position="435"/>
        <end position="549"/>
    </location>
</feature>
<proteinExistence type="inferred from homology"/>
<evidence type="ECO:0000256" key="5">
    <source>
        <dbReference type="PROSITE-ProRule" id="PRU01240"/>
    </source>
</evidence>
<feature type="active site" description="Charge relay system" evidence="5">
    <location>
        <position position="191"/>
    </location>
</feature>
<dbReference type="Gene3D" id="3.30.70.80">
    <property type="entry name" value="Peptidase S8 propeptide/proteinase inhibitor I9"/>
    <property type="match status" value="1"/>
</dbReference>
<evidence type="ECO:0000256" key="4">
    <source>
        <dbReference type="ARBA" id="ARBA00022825"/>
    </source>
</evidence>
<dbReference type="GO" id="GO:0006508">
    <property type="term" value="P:proteolysis"/>
    <property type="evidence" value="ECO:0007669"/>
    <property type="project" value="UniProtKB-KW"/>
</dbReference>
<evidence type="ECO:0000313" key="10">
    <source>
        <dbReference type="EMBL" id="RKT56729.1"/>
    </source>
</evidence>
<feature type="signal peptide" evidence="8">
    <location>
        <begin position="1"/>
        <end position="25"/>
    </location>
</feature>
<dbReference type="CDD" id="cd04077">
    <property type="entry name" value="Peptidases_S8_PCSK9_ProteinaseK_like"/>
    <property type="match status" value="1"/>
</dbReference>
<feature type="region of interest" description="Disordered" evidence="7">
    <location>
        <begin position="25"/>
        <end position="71"/>
    </location>
</feature>
<reference evidence="10 11" key="1">
    <citation type="submission" date="2018-10" db="EMBL/GenBank/DDBJ databases">
        <title>Sequencing the genomes of 1000 actinobacteria strains.</title>
        <authorList>
            <person name="Klenk H.-P."/>
        </authorList>
    </citation>
    <scope>NUCLEOTIDE SEQUENCE [LARGE SCALE GENOMIC DNA]</scope>
    <source>
        <strain evidence="10 11">DSM 43800</strain>
    </source>
</reference>
<evidence type="ECO:0000256" key="6">
    <source>
        <dbReference type="RuleBase" id="RU003355"/>
    </source>
</evidence>
<dbReference type="InterPro" id="IPR023827">
    <property type="entry name" value="Peptidase_S8_Asp-AS"/>
</dbReference>
<dbReference type="PANTHER" id="PTHR43806">
    <property type="entry name" value="PEPTIDASE S8"/>
    <property type="match status" value="1"/>
</dbReference>
<dbReference type="InterPro" id="IPR036852">
    <property type="entry name" value="Peptidase_S8/S53_dom_sf"/>
</dbReference>
<dbReference type="Proteomes" id="UP000282084">
    <property type="component" value="Unassembled WGS sequence"/>
</dbReference>
<organism evidence="10 11">
    <name type="scientific">Saccharothrix australiensis</name>
    <dbReference type="NCBI Taxonomy" id="2072"/>
    <lineage>
        <taxon>Bacteria</taxon>
        <taxon>Bacillati</taxon>
        <taxon>Actinomycetota</taxon>
        <taxon>Actinomycetes</taxon>
        <taxon>Pseudonocardiales</taxon>
        <taxon>Pseudonocardiaceae</taxon>
        <taxon>Saccharothrix</taxon>
    </lineage>
</organism>
<evidence type="ECO:0000256" key="7">
    <source>
        <dbReference type="SAM" id="MobiDB-lite"/>
    </source>
</evidence>
<evidence type="ECO:0000259" key="9">
    <source>
        <dbReference type="PROSITE" id="PS51829"/>
    </source>
</evidence>
<keyword evidence="3 5" id="KW-0378">Hydrolase</keyword>
<gene>
    <name evidence="10" type="ORF">C8E97_5439</name>
</gene>
<evidence type="ECO:0000256" key="3">
    <source>
        <dbReference type="ARBA" id="ARBA00022801"/>
    </source>
</evidence>
<comment type="caution">
    <text evidence="10">The sequence shown here is derived from an EMBL/GenBank/DDBJ whole genome shotgun (WGS) entry which is preliminary data.</text>
</comment>
<dbReference type="SUPFAM" id="SSF49785">
    <property type="entry name" value="Galactose-binding domain-like"/>
    <property type="match status" value="1"/>
</dbReference>
<evidence type="ECO:0000313" key="11">
    <source>
        <dbReference type="Proteomes" id="UP000282084"/>
    </source>
</evidence>
<dbReference type="PRINTS" id="PR00723">
    <property type="entry name" value="SUBTILISIN"/>
</dbReference>
<protein>
    <submittedName>
        <fullName evidence="10">Subtilisin family serine protease</fullName>
    </submittedName>
</protein>
<dbReference type="InterPro" id="IPR037045">
    <property type="entry name" value="S8pro/Inhibitor_I9_sf"/>
</dbReference>
<feature type="chain" id="PRO_5039098991" evidence="8">
    <location>
        <begin position="26"/>
        <end position="549"/>
    </location>
</feature>
<dbReference type="InterPro" id="IPR015500">
    <property type="entry name" value="Peptidase_S8_subtilisin-rel"/>
</dbReference>
<dbReference type="PANTHER" id="PTHR43806:SF11">
    <property type="entry name" value="CEREVISIN-RELATED"/>
    <property type="match status" value="1"/>
</dbReference>
<sequence>MRIKTFGAIVVAVTAAAVAVLPAPAGSTPADPATAAPDPASSGPATAPAAEPVTADPATPDPDEPVILNAGAPDAVPDRYVVVLRGDGQDAQQVAATAAALTQQHGGQVRHTYGAALDGYSAEMTAEQAVRVAREPGVRYVQQVSRMVAVDTQEHPPNWGDDRIDQLDLPLDHAYTHPAAPGRGARVYVLDTGLNAAHEDFAGRVGEGFDAVDRDTTPQDCHGHGTHVAGTAAGAVHGVAKEATVVPVRVLDCGGRATDDDLLAGIDWVKANAARPAVVNFSIGCRQRCADQALDDAVRSVIAGGVPWVQAAGNAADDACHFSPQHLPEGITVGNSTRSDGRQRNSNQGACLDLFAPGTDIVSAVHTAERGSTTMTGTSMASPHVAGAVALYLARHPYATPAQARDALVAHGSSGKVGDAGSDSPNVLLHTAFLNGCAPVTDDTDRPTTAGGAVESAVTVAGCAGNASATASVSVAVTHTDVGDLVVSLVAPDGGVHVLHDRADAGTGELRRAYTVDLSGHVREGTWTLRVADAGTGGSGKLDSWTLAL</sequence>
<dbReference type="Pfam" id="PF01483">
    <property type="entry name" value="P_proprotein"/>
    <property type="match status" value="1"/>
</dbReference>
<dbReference type="InterPro" id="IPR023828">
    <property type="entry name" value="Peptidase_S8_Ser-AS"/>
</dbReference>
<dbReference type="AlphaFoldDB" id="A0A495W5L7"/>
<dbReference type="InterPro" id="IPR008979">
    <property type="entry name" value="Galactose-bd-like_sf"/>
</dbReference>
<feature type="active site" description="Charge relay system" evidence="5">
    <location>
        <position position="224"/>
    </location>
</feature>
<dbReference type="GO" id="GO:0005615">
    <property type="term" value="C:extracellular space"/>
    <property type="evidence" value="ECO:0007669"/>
    <property type="project" value="TreeGrafter"/>
</dbReference>
<accession>A0A495W5L7</accession>
<dbReference type="InterPro" id="IPR000209">
    <property type="entry name" value="Peptidase_S8/S53_dom"/>
</dbReference>
<dbReference type="GO" id="GO:0004252">
    <property type="term" value="F:serine-type endopeptidase activity"/>
    <property type="evidence" value="ECO:0007669"/>
    <property type="project" value="UniProtKB-UniRule"/>
</dbReference>
<keyword evidence="2 5" id="KW-0645">Protease</keyword>
<keyword evidence="4 5" id="KW-0720">Serine protease</keyword>
<evidence type="ECO:0000256" key="8">
    <source>
        <dbReference type="SAM" id="SignalP"/>
    </source>
</evidence>
<dbReference type="PROSITE" id="PS00138">
    <property type="entry name" value="SUBTILASE_SER"/>
    <property type="match status" value="1"/>
</dbReference>
<dbReference type="Gene3D" id="2.60.120.260">
    <property type="entry name" value="Galactose-binding domain-like"/>
    <property type="match status" value="1"/>
</dbReference>
<name>A0A495W5L7_9PSEU</name>
<dbReference type="InterPro" id="IPR022398">
    <property type="entry name" value="Peptidase_S8_His-AS"/>
</dbReference>
<dbReference type="FunFam" id="3.40.50.200:FF:000014">
    <property type="entry name" value="Proteinase K"/>
    <property type="match status" value="1"/>
</dbReference>